<accession>A0A1E7FZN1</accession>
<keyword evidence="2" id="KW-1133">Transmembrane helix</keyword>
<feature type="compositionally biased region" description="Low complexity" evidence="1">
    <location>
        <begin position="330"/>
        <end position="341"/>
    </location>
</feature>
<dbReference type="PANTHER" id="PTHR31650">
    <property type="entry name" value="O-ACYLTRANSFERASE (WSD1-LIKE) FAMILY PROTEIN"/>
    <property type="match status" value="1"/>
</dbReference>
<feature type="transmembrane region" description="Helical" evidence="2">
    <location>
        <begin position="278"/>
        <end position="305"/>
    </location>
</feature>
<feature type="domain" description="O-acyltransferase WSD1 C-terminal" evidence="3">
    <location>
        <begin position="449"/>
        <end position="639"/>
    </location>
</feature>
<dbReference type="GO" id="GO:0008374">
    <property type="term" value="F:O-acyltransferase activity"/>
    <property type="evidence" value="ECO:0007669"/>
    <property type="project" value="InterPro"/>
</dbReference>
<keyword evidence="5" id="KW-1185">Reference proteome</keyword>
<dbReference type="Proteomes" id="UP000095751">
    <property type="component" value="Unassembled WGS sequence"/>
</dbReference>
<dbReference type="EMBL" id="KV784353">
    <property type="protein sequence ID" value="OEU23612.1"/>
    <property type="molecule type" value="Genomic_DNA"/>
</dbReference>
<sequence length="647" mass="72554">MTSYVDASTTLCEAPTKSNNINDGDERRDQQQQRNNSNNNNKINTIRNKNRRRMTNVGRFSLVSETARNPSVPVLVLAMTGKPLKSEDFRRLYQQKKVSEKHPRFAARLDSTKTHFVFDNNSNNDDNGDDDDRETNDNNEIVYYGGRRASVVKKDNVRELLFPAIPIAELKDRINDAALYEPLDLNIRLWEAWTATGGSIGQSGAITSQQKGEGKPHDENDVESLLLFRAHHCMADGVSLGALFGDLMDEGPEFQEKIKRQIKIFKQKKKKTPWWKRLLFGLYYWIWGTIQALMYQVYLFSISWYEGWMSPHDDPWVVLQTIYDEKQQQKRSQQQQQQQQQHPPRSLSWATVAPVDEVKKVADFYSRQQQQDNGGSKKKSSRITINDVFCSCVSAAIIKQLKYHRSVNPELASSSSNSNSKKQLSLPYMNLIMPVHLQGGILLPGQSMGNKIGAMVSRIPGENLGHDDDVNDNEHNDPAILAQERLIQVHRVLNERKQTPAAVLSYLAAGIMGRISPSSASASASASGNNNVDDDTSSSSTYSVGSSSSSWTPWLFRKAHANASVVVTNVRGPESCVHLEGRSIRAFLGFLPLPAGVPIGLVVGSYNNEITLTVTAEEYAVPDADKFLGWVQEEYELLKRRSSSSSV</sequence>
<dbReference type="InterPro" id="IPR009721">
    <property type="entry name" value="O-acyltransferase_WSD1_C"/>
</dbReference>
<keyword evidence="2" id="KW-0472">Membrane</keyword>
<dbReference type="PANTHER" id="PTHR31650:SF1">
    <property type="entry name" value="WAX ESTER SYNTHASE_DIACYLGLYCEROL ACYLTRANSFERASE 4-RELATED"/>
    <property type="match status" value="1"/>
</dbReference>
<feature type="compositionally biased region" description="Low complexity" evidence="1">
    <location>
        <begin position="32"/>
        <end position="47"/>
    </location>
</feature>
<dbReference type="GO" id="GO:0019432">
    <property type="term" value="P:triglyceride biosynthetic process"/>
    <property type="evidence" value="ECO:0007669"/>
    <property type="project" value="TreeGrafter"/>
</dbReference>
<evidence type="ECO:0000256" key="1">
    <source>
        <dbReference type="SAM" id="MobiDB-lite"/>
    </source>
</evidence>
<reference evidence="4 5" key="1">
    <citation type="submission" date="2016-09" db="EMBL/GenBank/DDBJ databases">
        <title>Extensive genetic diversity and differential bi-allelic expression allows diatom success in the polar Southern Ocean.</title>
        <authorList>
            <consortium name="DOE Joint Genome Institute"/>
            <person name="Mock T."/>
            <person name="Otillar R.P."/>
            <person name="Strauss J."/>
            <person name="Dupont C."/>
            <person name="Frickenhaus S."/>
            <person name="Maumus F."/>
            <person name="Mcmullan M."/>
            <person name="Sanges R."/>
            <person name="Schmutz J."/>
            <person name="Toseland A."/>
            <person name="Valas R."/>
            <person name="Veluchamy A."/>
            <person name="Ward B.J."/>
            <person name="Allen A."/>
            <person name="Barry K."/>
            <person name="Falciatore A."/>
            <person name="Ferrante M."/>
            <person name="Fortunato A.E."/>
            <person name="Gloeckner G."/>
            <person name="Gruber A."/>
            <person name="Hipkin R."/>
            <person name="Janech M."/>
            <person name="Kroth P."/>
            <person name="Leese F."/>
            <person name="Lindquist E."/>
            <person name="Lyon B.R."/>
            <person name="Martin J."/>
            <person name="Mayer C."/>
            <person name="Parker M."/>
            <person name="Quesneville H."/>
            <person name="Raymond J."/>
            <person name="Uhlig C."/>
            <person name="Valentin K.U."/>
            <person name="Worden A.Z."/>
            <person name="Armbrust E.V."/>
            <person name="Bowler C."/>
            <person name="Green B."/>
            <person name="Moulton V."/>
            <person name="Van Oosterhout C."/>
            <person name="Grigoriev I."/>
        </authorList>
    </citation>
    <scope>NUCLEOTIDE SEQUENCE [LARGE SCALE GENOMIC DNA]</scope>
    <source>
        <strain evidence="4 5">CCMP1102</strain>
    </source>
</reference>
<organism evidence="4 5">
    <name type="scientific">Fragilariopsis cylindrus CCMP1102</name>
    <dbReference type="NCBI Taxonomy" id="635003"/>
    <lineage>
        <taxon>Eukaryota</taxon>
        <taxon>Sar</taxon>
        <taxon>Stramenopiles</taxon>
        <taxon>Ochrophyta</taxon>
        <taxon>Bacillariophyta</taxon>
        <taxon>Bacillariophyceae</taxon>
        <taxon>Bacillariophycidae</taxon>
        <taxon>Bacillariales</taxon>
        <taxon>Bacillariaceae</taxon>
        <taxon>Fragilariopsis</taxon>
    </lineage>
</organism>
<dbReference type="GO" id="GO:0005886">
    <property type="term" value="C:plasma membrane"/>
    <property type="evidence" value="ECO:0007669"/>
    <property type="project" value="TreeGrafter"/>
</dbReference>
<feature type="region of interest" description="Disordered" evidence="1">
    <location>
        <begin position="116"/>
        <end position="139"/>
    </location>
</feature>
<evidence type="ECO:0000259" key="3">
    <source>
        <dbReference type="Pfam" id="PF06974"/>
    </source>
</evidence>
<dbReference type="InParanoid" id="A0A1E7FZN1"/>
<keyword evidence="2" id="KW-0812">Transmembrane</keyword>
<dbReference type="OrthoDB" id="619536at2759"/>
<dbReference type="KEGG" id="fcy:FRACYDRAFT_233784"/>
<dbReference type="Pfam" id="PF06974">
    <property type="entry name" value="WS_DGAT_C"/>
    <property type="match status" value="1"/>
</dbReference>
<evidence type="ECO:0000313" key="4">
    <source>
        <dbReference type="EMBL" id="OEU23612.1"/>
    </source>
</evidence>
<dbReference type="InterPro" id="IPR045034">
    <property type="entry name" value="O-acyltransferase_WSD1-like"/>
</dbReference>
<dbReference type="AlphaFoldDB" id="A0A1E7FZN1"/>
<feature type="region of interest" description="Disordered" evidence="1">
    <location>
        <begin position="1"/>
        <end position="50"/>
    </location>
</feature>
<gene>
    <name evidence="4" type="ORF">FRACYDRAFT_233784</name>
</gene>
<feature type="region of interest" description="Disordered" evidence="1">
    <location>
        <begin position="519"/>
        <end position="550"/>
    </location>
</feature>
<name>A0A1E7FZN1_9STRA</name>
<protein>
    <recommendedName>
        <fullName evidence="3">O-acyltransferase WSD1 C-terminal domain-containing protein</fullName>
    </recommendedName>
</protein>
<evidence type="ECO:0000313" key="5">
    <source>
        <dbReference type="Proteomes" id="UP000095751"/>
    </source>
</evidence>
<evidence type="ECO:0000256" key="2">
    <source>
        <dbReference type="SAM" id="Phobius"/>
    </source>
</evidence>
<feature type="compositionally biased region" description="Polar residues" evidence="1">
    <location>
        <begin position="1"/>
        <end position="22"/>
    </location>
</feature>
<proteinExistence type="predicted"/>
<feature type="region of interest" description="Disordered" evidence="1">
    <location>
        <begin position="328"/>
        <end position="348"/>
    </location>
</feature>